<reference evidence="1" key="1">
    <citation type="submission" date="2014-09" db="EMBL/GenBank/DDBJ databases">
        <authorList>
            <person name="Magalhaes I.L.F."/>
            <person name="Oliveira U."/>
            <person name="Santos F.R."/>
            <person name="Vidigal T.H.D.A."/>
            <person name="Brescovit A.D."/>
            <person name="Santos A.J."/>
        </authorList>
    </citation>
    <scope>NUCLEOTIDE SEQUENCE</scope>
    <source>
        <tissue evidence="1">Shoot tissue taken approximately 20 cm above the soil surface</tissue>
    </source>
</reference>
<dbReference type="AlphaFoldDB" id="A0A0A9DNL7"/>
<proteinExistence type="predicted"/>
<evidence type="ECO:0000313" key="1">
    <source>
        <dbReference type="EMBL" id="JAD88288.1"/>
    </source>
</evidence>
<reference evidence="1" key="2">
    <citation type="journal article" date="2015" name="Data Brief">
        <title>Shoot transcriptome of the giant reed, Arundo donax.</title>
        <authorList>
            <person name="Barrero R.A."/>
            <person name="Guerrero F.D."/>
            <person name="Moolhuijzen P."/>
            <person name="Goolsby J.A."/>
            <person name="Tidwell J."/>
            <person name="Bellgard S.E."/>
            <person name="Bellgard M.I."/>
        </authorList>
    </citation>
    <scope>NUCLEOTIDE SEQUENCE</scope>
    <source>
        <tissue evidence="1">Shoot tissue taken approximately 20 cm above the soil surface</tissue>
    </source>
</reference>
<protein>
    <submittedName>
        <fullName evidence="1">Uncharacterized protein</fullName>
    </submittedName>
</protein>
<accession>A0A0A9DNL7</accession>
<organism evidence="1">
    <name type="scientific">Arundo donax</name>
    <name type="common">Giant reed</name>
    <name type="synonym">Donax arundinaceus</name>
    <dbReference type="NCBI Taxonomy" id="35708"/>
    <lineage>
        <taxon>Eukaryota</taxon>
        <taxon>Viridiplantae</taxon>
        <taxon>Streptophyta</taxon>
        <taxon>Embryophyta</taxon>
        <taxon>Tracheophyta</taxon>
        <taxon>Spermatophyta</taxon>
        <taxon>Magnoliopsida</taxon>
        <taxon>Liliopsida</taxon>
        <taxon>Poales</taxon>
        <taxon>Poaceae</taxon>
        <taxon>PACMAD clade</taxon>
        <taxon>Arundinoideae</taxon>
        <taxon>Arundineae</taxon>
        <taxon>Arundo</taxon>
    </lineage>
</organism>
<name>A0A0A9DNL7_ARUDO</name>
<dbReference type="EMBL" id="GBRH01209607">
    <property type="protein sequence ID" value="JAD88288.1"/>
    <property type="molecule type" value="Transcribed_RNA"/>
</dbReference>
<sequence length="83" mass="9842">MIHKSNILSWKQQVSNEQKQQHNTSPLLCGWHHHACIYIPFTLFYNILTKQKRYWNPSLQIAIERPISFQIDVVTRSFSLTMG</sequence>